<protein>
    <submittedName>
        <fullName evidence="2">Uncharacterized protein</fullName>
    </submittedName>
</protein>
<reference evidence="2 3" key="1">
    <citation type="submission" date="2020-02" db="EMBL/GenBank/DDBJ databases">
        <title>Sequencing the genomes of 1000 actinobacteria strains.</title>
        <authorList>
            <person name="Klenk H.-P."/>
        </authorList>
    </citation>
    <scope>NUCLEOTIDE SEQUENCE [LARGE SCALE GENOMIC DNA]</scope>
    <source>
        <strain evidence="2 3">DSM 27960</strain>
    </source>
</reference>
<evidence type="ECO:0000313" key="3">
    <source>
        <dbReference type="Proteomes" id="UP000541033"/>
    </source>
</evidence>
<gene>
    <name evidence="2" type="ORF">FHX76_001666</name>
</gene>
<keyword evidence="1" id="KW-0472">Membrane</keyword>
<keyword evidence="1" id="KW-1133">Transmembrane helix</keyword>
<dbReference type="Proteomes" id="UP000541033">
    <property type="component" value="Unassembled WGS sequence"/>
</dbReference>
<dbReference type="RefSeq" id="WP_167149707.1">
    <property type="nucleotide sequence ID" value="NZ_JAAMOX010000001.1"/>
</dbReference>
<feature type="transmembrane region" description="Helical" evidence="1">
    <location>
        <begin position="90"/>
        <end position="108"/>
    </location>
</feature>
<keyword evidence="3" id="KW-1185">Reference proteome</keyword>
<dbReference type="AlphaFoldDB" id="A0A7X5TTY7"/>
<organism evidence="2 3">
    <name type="scientific">Lysinibacter cavernae</name>
    <dbReference type="NCBI Taxonomy" id="1640652"/>
    <lineage>
        <taxon>Bacteria</taxon>
        <taxon>Bacillati</taxon>
        <taxon>Actinomycetota</taxon>
        <taxon>Actinomycetes</taxon>
        <taxon>Micrococcales</taxon>
        <taxon>Microbacteriaceae</taxon>
        <taxon>Lysinibacter</taxon>
    </lineage>
</organism>
<sequence length="530" mass="58057">MSEPPTTPENVHHHPQPVDGFQSWLWQAWPLTSWILAAYVAFHRLLFASGWETLMFLLLSPLIVPAIGLIESLPRFILRRRKHVTLPTPMAWILPTHWVFIVIATLSFEGSTDAAPTPSGLSVFSGQPIMETVEMAFAGVSLLVALATGTALLVLSIVSRPRGSKPMNPLRVSLAAGVPALLLVCAPMVAAGATSTIPDSEGTTLREIRTMPIGEQLVLVEKRYEEMQHEFSTIRGFADTGDWVDVDMVIDSADWSGSVERYQLELFATSADAIAIDKDAFTQDLKSLGYERSTYGTRWENPNGQAIELNEYETGAQLEFHSPQWWGDGDELRDRLDASTGALKSDRYAADAYPVFGAVAPAELANEWSERSWDRYLPYNYLDLEEEQADAAGEFREPVRERGSEDAGAATRPDDARAVFDGVVSLLGGSLSPDAVLDIDRRRWENSYAGGSGGGADQYFIVLQHTIAPPEEHTDWEAVADTLAADGWSDVISSRDGLAARHPTGDIVVAYDGPDGMVVALRTPPWWGSA</sequence>
<name>A0A7X5TTY7_9MICO</name>
<proteinExistence type="predicted"/>
<keyword evidence="1" id="KW-0812">Transmembrane</keyword>
<feature type="transmembrane region" description="Helical" evidence="1">
    <location>
        <begin position="170"/>
        <end position="190"/>
    </location>
</feature>
<feature type="transmembrane region" description="Helical" evidence="1">
    <location>
        <begin position="54"/>
        <end position="78"/>
    </location>
</feature>
<accession>A0A7X5TTY7</accession>
<dbReference type="EMBL" id="JAAMOX010000001">
    <property type="protein sequence ID" value="NIH53798.1"/>
    <property type="molecule type" value="Genomic_DNA"/>
</dbReference>
<comment type="caution">
    <text evidence="2">The sequence shown here is derived from an EMBL/GenBank/DDBJ whole genome shotgun (WGS) entry which is preliminary data.</text>
</comment>
<evidence type="ECO:0000313" key="2">
    <source>
        <dbReference type="EMBL" id="NIH53798.1"/>
    </source>
</evidence>
<feature type="transmembrane region" description="Helical" evidence="1">
    <location>
        <begin position="135"/>
        <end position="158"/>
    </location>
</feature>
<evidence type="ECO:0000256" key="1">
    <source>
        <dbReference type="SAM" id="Phobius"/>
    </source>
</evidence>